<evidence type="ECO:0000259" key="2">
    <source>
        <dbReference type="Pfam" id="PF12146"/>
    </source>
</evidence>
<dbReference type="STRING" id="90262.A0A1X2I8D0"/>
<keyword evidence="1" id="KW-0812">Transmembrane</keyword>
<feature type="transmembrane region" description="Helical" evidence="1">
    <location>
        <begin position="25"/>
        <end position="45"/>
    </location>
</feature>
<feature type="domain" description="Serine aminopeptidase S33" evidence="2">
    <location>
        <begin position="170"/>
        <end position="237"/>
    </location>
</feature>
<dbReference type="InterPro" id="IPR029058">
    <property type="entry name" value="AB_hydrolase_fold"/>
</dbReference>
<keyword evidence="3" id="KW-0378">Hydrolase</keyword>
<dbReference type="SUPFAM" id="SSF53474">
    <property type="entry name" value="alpha/beta-Hydrolases"/>
    <property type="match status" value="1"/>
</dbReference>
<dbReference type="GO" id="GO:0008474">
    <property type="term" value="F:palmitoyl-(protein) hydrolase activity"/>
    <property type="evidence" value="ECO:0007669"/>
    <property type="project" value="TreeGrafter"/>
</dbReference>
<dbReference type="OrthoDB" id="10249433at2759"/>
<keyword evidence="4" id="KW-1185">Reference proteome</keyword>
<comment type="caution">
    <text evidence="3">The sequence shown here is derived from an EMBL/GenBank/DDBJ whole genome shotgun (WGS) entry which is preliminary data.</text>
</comment>
<dbReference type="EMBL" id="MCGE01000021">
    <property type="protein sequence ID" value="ORZ11519.1"/>
    <property type="molecule type" value="Genomic_DNA"/>
</dbReference>
<evidence type="ECO:0000313" key="3">
    <source>
        <dbReference type="EMBL" id="ORZ11519.1"/>
    </source>
</evidence>
<dbReference type="GO" id="GO:0016020">
    <property type="term" value="C:membrane"/>
    <property type="evidence" value="ECO:0007669"/>
    <property type="project" value="TreeGrafter"/>
</dbReference>
<accession>A0A1X2I8D0</accession>
<gene>
    <name evidence="3" type="ORF">BCR42DRAFT_421268</name>
</gene>
<reference evidence="3 4" key="1">
    <citation type="submission" date="2016-07" db="EMBL/GenBank/DDBJ databases">
        <title>Pervasive Adenine N6-methylation of Active Genes in Fungi.</title>
        <authorList>
            <consortium name="DOE Joint Genome Institute"/>
            <person name="Mondo S.J."/>
            <person name="Dannebaum R.O."/>
            <person name="Kuo R.C."/>
            <person name="Labutti K."/>
            <person name="Haridas S."/>
            <person name="Kuo A."/>
            <person name="Salamov A."/>
            <person name="Ahrendt S.R."/>
            <person name="Lipzen A."/>
            <person name="Sullivan W."/>
            <person name="Andreopoulos W.B."/>
            <person name="Clum A."/>
            <person name="Lindquist E."/>
            <person name="Daum C."/>
            <person name="Ramamoorthy G.K."/>
            <person name="Gryganskyi A."/>
            <person name="Culley D."/>
            <person name="Magnuson J.K."/>
            <person name="James T.Y."/>
            <person name="O'Malley M.A."/>
            <person name="Stajich J.E."/>
            <person name="Spatafora J.W."/>
            <person name="Visel A."/>
            <person name="Grigoriev I.V."/>
        </authorList>
    </citation>
    <scope>NUCLEOTIDE SEQUENCE [LARGE SCALE GENOMIC DNA]</scope>
    <source>
        <strain evidence="3 4">NRRL 1336</strain>
    </source>
</reference>
<organism evidence="3 4">
    <name type="scientific">Absidia repens</name>
    <dbReference type="NCBI Taxonomy" id="90262"/>
    <lineage>
        <taxon>Eukaryota</taxon>
        <taxon>Fungi</taxon>
        <taxon>Fungi incertae sedis</taxon>
        <taxon>Mucoromycota</taxon>
        <taxon>Mucoromycotina</taxon>
        <taxon>Mucoromycetes</taxon>
        <taxon>Mucorales</taxon>
        <taxon>Cunninghamellaceae</taxon>
        <taxon>Absidia</taxon>
    </lineage>
</organism>
<dbReference type="Proteomes" id="UP000193560">
    <property type="component" value="Unassembled WGS sequence"/>
</dbReference>
<proteinExistence type="predicted"/>
<keyword evidence="1" id="KW-0472">Membrane</keyword>
<evidence type="ECO:0000256" key="1">
    <source>
        <dbReference type="SAM" id="Phobius"/>
    </source>
</evidence>
<dbReference type="Pfam" id="PF12146">
    <property type="entry name" value="Hydrolase_4"/>
    <property type="match status" value="1"/>
</dbReference>
<dbReference type="AlphaFoldDB" id="A0A1X2I8D0"/>
<evidence type="ECO:0000313" key="4">
    <source>
        <dbReference type="Proteomes" id="UP000193560"/>
    </source>
</evidence>
<dbReference type="InterPro" id="IPR022742">
    <property type="entry name" value="Hydrolase_4"/>
</dbReference>
<dbReference type="PANTHER" id="PTHR12277:SF81">
    <property type="entry name" value="PROTEIN ABHD13"/>
    <property type="match status" value="1"/>
</dbReference>
<sequence>MFHKVVAINRPAIPLLKHHRKTRPLSTMVTTFLVVAGVPLGLYTYKCIMLIAFQNQLIYMGYLPPGSRHNENFKKLIPSSLEIHEETILTEDRKRLHGFIVSKKSAQSASATFIHAGLERSDPIMVYFQGNAGNMSDRFGLFKTALSAVPNMTIIGIGYRQYGNSNGYATESGLKRDAKAILDKIQRKYGPNRPLYLYGHSLGGAVAIDLASTVATNKEKYNIQGIIIENTFTSIYDMVCALYPAYSPYPYIAKYCLWNHWDSDRKIRSLPPSIRLLFLSSKRDEIVPPSHMKQLYSLAQHTHPDNATFVQFERSLHMDIYSTEPRLFQCTLQKFII</sequence>
<name>A0A1X2I8D0_9FUNG</name>
<keyword evidence="1" id="KW-1133">Transmembrane helix</keyword>
<dbReference type="PANTHER" id="PTHR12277">
    <property type="entry name" value="ALPHA/BETA HYDROLASE DOMAIN-CONTAINING PROTEIN"/>
    <property type="match status" value="1"/>
</dbReference>
<dbReference type="Gene3D" id="3.40.50.1820">
    <property type="entry name" value="alpha/beta hydrolase"/>
    <property type="match status" value="1"/>
</dbReference>
<protein>
    <submittedName>
        <fullName evidence="3">Alpha/Beta hydrolase protein</fullName>
    </submittedName>
</protein>